<dbReference type="EMBL" id="CAJVPI010001370">
    <property type="protein sequence ID" value="CAG8609516.1"/>
    <property type="molecule type" value="Genomic_DNA"/>
</dbReference>
<dbReference type="AlphaFoldDB" id="A0A9N9GHY6"/>
<protein>
    <submittedName>
        <fullName evidence="1">11510_t:CDS:1</fullName>
    </submittedName>
</protein>
<dbReference type="SUPFAM" id="SSF52047">
    <property type="entry name" value="RNI-like"/>
    <property type="match status" value="1"/>
</dbReference>
<accession>A0A9N9GHY6</accession>
<reference evidence="1" key="1">
    <citation type="submission" date="2021-06" db="EMBL/GenBank/DDBJ databases">
        <authorList>
            <person name="Kallberg Y."/>
            <person name="Tangrot J."/>
            <person name="Rosling A."/>
        </authorList>
    </citation>
    <scope>NUCLEOTIDE SEQUENCE</scope>
    <source>
        <strain evidence="1">BR232B</strain>
    </source>
</reference>
<name>A0A9N9GHY6_9GLOM</name>
<proteinExistence type="predicted"/>
<keyword evidence="2" id="KW-1185">Reference proteome</keyword>
<comment type="caution">
    <text evidence="1">The sequence shown here is derived from an EMBL/GenBank/DDBJ whole genome shotgun (WGS) entry which is preliminary data.</text>
</comment>
<dbReference type="OrthoDB" id="2348360at2759"/>
<organism evidence="1 2">
    <name type="scientific">Paraglomus brasilianum</name>
    <dbReference type="NCBI Taxonomy" id="144538"/>
    <lineage>
        <taxon>Eukaryota</taxon>
        <taxon>Fungi</taxon>
        <taxon>Fungi incertae sedis</taxon>
        <taxon>Mucoromycota</taxon>
        <taxon>Glomeromycotina</taxon>
        <taxon>Glomeromycetes</taxon>
        <taxon>Paraglomerales</taxon>
        <taxon>Paraglomeraceae</taxon>
        <taxon>Paraglomus</taxon>
    </lineage>
</organism>
<sequence length="527" mass="60578">MSDSKILPNLPYLCLAQIIFELSDSSSDLYSCLFVNSMWCRCAIAHLWQRPFCWPGDKAGRMVAKFLQLFPQGYLDDLEYVMGIHIPPHNSKPMFNYLHFVRTMKILHCINAIEYYLGSSFGHDLDVLNDTDIRLLLLKLCRGIVANCPLLAEVDMKLGYDNGYDGYKWTASSWNLFRFRGLNTNLNYLRRFKFSQGFHPNILDSAAETLTNLDFFQFDWSEHAICTDGTKWCSAISKLLCNQKGLKGASLNLEFQPSEIKLQSIWQALYTQAETLRKVKVLFADDDICNLISTFSKFTNLYYVKLIGCTFRPRYHICFPPEIFSNLHVLKLEEITTNVYGLEALLGNVKTRLETLSVKEIYEVEYDIELWKRCATNTPNLVSLEVRLDLEDYVPLIQTIIPLWKRLKNLTIYVWKTQFHEQGNLSFSNALVLLGTNLPSSVKFLRLEIYCQHLSSETFTLFLRNCSAKLESLSLRINGVIDDNFVVTMLEHMGDSLKSVNLNGSGSLSPEIRDKLASIPKVVLNVW</sequence>
<dbReference type="InterPro" id="IPR032675">
    <property type="entry name" value="LRR_dom_sf"/>
</dbReference>
<evidence type="ECO:0000313" key="2">
    <source>
        <dbReference type="Proteomes" id="UP000789739"/>
    </source>
</evidence>
<dbReference type="Gene3D" id="3.80.10.10">
    <property type="entry name" value="Ribonuclease Inhibitor"/>
    <property type="match status" value="1"/>
</dbReference>
<gene>
    <name evidence="1" type="ORF">PBRASI_LOCUS8089</name>
</gene>
<dbReference type="Proteomes" id="UP000789739">
    <property type="component" value="Unassembled WGS sequence"/>
</dbReference>
<evidence type="ECO:0000313" key="1">
    <source>
        <dbReference type="EMBL" id="CAG8609516.1"/>
    </source>
</evidence>